<organism evidence="2 3">
    <name type="scientific">Streptomyces fumanus</name>
    <dbReference type="NCBI Taxonomy" id="67302"/>
    <lineage>
        <taxon>Bacteria</taxon>
        <taxon>Bacillati</taxon>
        <taxon>Actinomycetota</taxon>
        <taxon>Actinomycetes</taxon>
        <taxon>Kitasatosporales</taxon>
        <taxon>Streptomycetaceae</taxon>
        <taxon>Streptomyces</taxon>
    </lineage>
</organism>
<evidence type="ECO:0000313" key="3">
    <source>
        <dbReference type="Proteomes" id="UP000630718"/>
    </source>
</evidence>
<dbReference type="PROSITE" id="PS51257">
    <property type="entry name" value="PROKAR_LIPOPROTEIN"/>
    <property type="match status" value="1"/>
</dbReference>
<reference evidence="2" key="1">
    <citation type="journal article" date="2014" name="Int. J. Syst. Evol. Microbiol.">
        <title>Complete genome sequence of Corynebacterium casei LMG S-19264T (=DSM 44701T), isolated from a smear-ripened cheese.</title>
        <authorList>
            <consortium name="US DOE Joint Genome Institute (JGI-PGF)"/>
            <person name="Walter F."/>
            <person name="Albersmeier A."/>
            <person name="Kalinowski J."/>
            <person name="Ruckert C."/>
        </authorList>
    </citation>
    <scope>NUCLEOTIDE SEQUENCE</scope>
    <source>
        <strain evidence="2">JCM 4477</strain>
    </source>
</reference>
<keyword evidence="3" id="KW-1185">Reference proteome</keyword>
<accession>A0A919DVW2</accession>
<keyword evidence="1" id="KW-0732">Signal</keyword>
<reference evidence="2" key="2">
    <citation type="submission" date="2020-09" db="EMBL/GenBank/DDBJ databases">
        <authorList>
            <person name="Sun Q."/>
            <person name="Ohkuma M."/>
        </authorList>
    </citation>
    <scope>NUCLEOTIDE SEQUENCE</scope>
    <source>
        <strain evidence="2">JCM 4477</strain>
    </source>
</reference>
<feature type="signal peptide" evidence="1">
    <location>
        <begin position="1"/>
        <end position="24"/>
    </location>
</feature>
<sequence>MRATAVRRTALTASAVTLTLMVTACGGGDGDGDSKAKAGADTAAAKPAAKALTAAELEKAVVTTADVKGHEVKKPGKDDVFAPGAIKTGKPECEPVALVMSALPADEPAASVQRVVTEQHSPAASGPSVEDLAQMTEEEAEQAMLDSLDLTKTMTSLWSYDGDGAQQALAALREAGRKCAGGFPVTIDGDKQRVTEVAEDKAGAGEESLAWTVASQGADGPVETKVVVFRKGATLAGFSSFNIASVARGETFAAPTALIEAQEAKLG</sequence>
<feature type="chain" id="PRO_5037977556" evidence="1">
    <location>
        <begin position="25"/>
        <end position="267"/>
    </location>
</feature>
<dbReference type="RefSeq" id="WP_190202547.1">
    <property type="nucleotide sequence ID" value="NZ_BNBI01000001.1"/>
</dbReference>
<evidence type="ECO:0000256" key="1">
    <source>
        <dbReference type="SAM" id="SignalP"/>
    </source>
</evidence>
<evidence type="ECO:0000313" key="2">
    <source>
        <dbReference type="EMBL" id="GHE86006.1"/>
    </source>
</evidence>
<keyword evidence="2" id="KW-0449">Lipoprotein</keyword>
<name>A0A919DVW2_9ACTN</name>
<proteinExistence type="predicted"/>
<dbReference type="EMBL" id="BNBI01000001">
    <property type="protein sequence ID" value="GHE86006.1"/>
    <property type="molecule type" value="Genomic_DNA"/>
</dbReference>
<comment type="caution">
    <text evidence="2">The sequence shown here is derived from an EMBL/GenBank/DDBJ whole genome shotgun (WGS) entry which is preliminary data.</text>
</comment>
<dbReference type="Proteomes" id="UP000630718">
    <property type="component" value="Unassembled WGS sequence"/>
</dbReference>
<protein>
    <submittedName>
        <fullName evidence="2">Lipoprotein</fullName>
    </submittedName>
</protein>
<dbReference type="AlphaFoldDB" id="A0A919DVW2"/>
<gene>
    <name evidence="2" type="ORF">GCM10018772_06800</name>
</gene>